<dbReference type="PRINTS" id="PR00109">
    <property type="entry name" value="TYRKINASE"/>
</dbReference>
<dbReference type="STRING" id="6210.W6VCK9"/>
<dbReference type="InterPro" id="IPR000719">
    <property type="entry name" value="Prot_kinase_dom"/>
</dbReference>
<evidence type="ECO:0000313" key="7">
    <source>
        <dbReference type="EMBL" id="EUB64624.1"/>
    </source>
</evidence>
<feature type="transmembrane region" description="Helical" evidence="4">
    <location>
        <begin position="471"/>
        <end position="495"/>
    </location>
</feature>
<evidence type="ECO:0000259" key="6">
    <source>
        <dbReference type="PROSITE" id="PS50835"/>
    </source>
</evidence>
<feature type="domain" description="Protein kinase" evidence="5">
    <location>
        <begin position="570"/>
        <end position="861"/>
    </location>
</feature>
<dbReference type="Gene3D" id="1.10.510.10">
    <property type="entry name" value="Transferase(Phosphotransferase) domain 1"/>
    <property type="match status" value="1"/>
</dbReference>
<evidence type="ECO:0000256" key="1">
    <source>
        <dbReference type="PIRSR" id="PIRSR000615-1"/>
    </source>
</evidence>
<dbReference type="PANTHER" id="PTHR24416:SF617">
    <property type="entry name" value="RET ONCOGENE, ISOFORM A"/>
    <property type="match status" value="1"/>
</dbReference>
<reference evidence="7 8" key="1">
    <citation type="journal article" date="2013" name="Nat. Genet.">
        <title>The genome of the hydatid tapeworm Echinococcus granulosus.</title>
        <authorList>
            <person name="Zheng H."/>
            <person name="Zhang W."/>
            <person name="Zhang L."/>
            <person name="Zhang Z."/>
            <person name="Li J."/>
            <person name="Lu G."/>
            <person name="Zhu Y."/>
            <person name="Wang Y."/>
            <person name="Huang Y."/>
            <person name="Liu J."/>
            <person name="Kang H."/>
            <person name="Chen J."/>
            <person name="Wang L."/>
            <person name="Chen A."/>
            <person name="Yu S."/>
            <person name="Gao Z."/>
            <person name="Jin L."/>
            <person name="Gu W."/>
            <person name="Wang Z."/>
            <person name="Zhao L."/>
            <person name="Shi B."/>
            <person name="Wen H."/>
            <person name="Lin R."/>
            <person name="Jones M.K."/>
            <person name="Brejova B."/>
            <person name="Vinar T."/>
            <person name="Zhao G."/>
            <person name="McManus D.P."/>
            <person name="Chen Z."/>
            <person name="Zhou Y."/>
            <person name="Wang S."/>
        </authorList>
    </citation>
    <scope>NUCLEOTIDE SEQUENCE [LARGE SCALE GENOMIC DNA]</scope>
</reference>
<feature type="domain" description="Ig-like" evidence="6">
    <location>
        <begin position="170"/>
        <end position="289"/>
    </location>
</feature>
<dbReference type="OMA" id="CEEDYMQ"/>
<sequence length="913" mass="103355">MSRLHAVLRGGLDCVGLAPPFSYRGSSQQSHSSTSCRLQGSLEVVRMRSLITEGVDMFMVLIPQMLPVILLHVAAVGCVRIEVPVFKDYFMPCNISALPARPRMEDIYWFQDGRLNRGVNDFLLPQGEIPFEGISPSAAGVYRCCYNGSMKISCAEVVHLIVKDNVYWLPQMLTTPLEVEMTTEPLEFNCFYFAQSSGPRRPHVAWYFNDLYPEDRRFESPIQEDDKRYVVKTMEITCEEDYMQHSRSRCFKSTLMVRLPSDLRRRTVYTCEVQMFKADGLVENQLSVDYRLRSDNRRDSDWIYGLTDIERFGEDCDRFPNESPPLEALIQELNACKRNSFLRLWVSPVNSEKLVQATCSRPVFLVFNELLQLIRLPPDPHVIRLFFKVENITSVRSPFDGILKRYGKFLLKSDVTTLRVGGKKHHSFDTTLQGNVSLDCQPSHVVVCVYGPLVQMKLVHMTCSPSDRHEGFLLICMVVGGLVVATLLFVGLYLWRRQCLSRRHYAVWKTVEAYTSSLLLERRLCSPPLPTPLPRGPNNFHREAAQAKKAAALEYVKLGKTRWPLSARSLRLEEQIACGSYGDVFKGVLLTSPPGQSHVLPRPIVAKVLNDVYLKDHVLEFANEVAILRLIGAHPTIIQFLGCAHRTNLSNRPVLVTEYASHGTLLGYLRALRPNRDTVLGEVVMTYWWTRARALVADLYSFVIDIASALVYLEEIAVVHSDVAARNVLLTASLTAKLNDFGLACVIPHGKFVELPATKKVPVRWSAPEVLQENRRHARSDVWSFGVLLWETFAVGETPYEDLPSESAVGVFVGREGGRLPRPTLASGTLYSLMTACWAASVDARPDFRTLLEDLSREAALERKKSEDANLLSHFGFVVGKRREAPKARKCWLVPEVELAICQRMVHHGYTEL</sequence>
<feature type="active site" description="Proton acceptor" evidence="1">
    <location>
        <position position="722"/>
    </location>
</feature>
<dbReference type="InterPro" id="IPR050122">
    <property type="entry name" value="RTK"/>
</dbReference>
<keyword evidence="3" id="KW-0479">Metal-binding</keyword>
<protein>
    <submittedName>
        <fullName evidence="7">Fibroblast growth factor receptor</fullName>
    </submittedName>
</protein>
<gene>
    <name evidence="7" type="ORF">EGR_00574</name>
</gene>
<dbReference type="PANTHER" id="PTHR24416">
    <property type="entry name" value="TYROSINE-PROTEIN KINASE RECEPTOR"/>
    <property type="match status" value="1"/>
</dbReference>
<feature type="binding site" evidence="2">
    <location>
        <position position="726"/>
    </location>
    <ligand>
        <name>ATP</name>
        <dbReference type="ChEBI" id="CHEBI:30616"/>
    </ligand>
</feature>
<dbReference type="GO" id="GO:0007169">
    <property type="term" value="P:cell surface receptor protein tyrosine kinase signaling pathway"/>
    <property type="evidence" value="ECO:0007669"/>
    <property type="project" value="TreeGrafter"/>
</dbReference>
<dbReference type="Pfam" id="PF07714">
    <property type="entry name" value="PK_Tyr_Ser-Thr"/>
    <property type="match status" value="1"/>
</dbReference>
<dbReference type="PROSITE" id="PS50011">
    <property type="entry name" value="PROTEIN_KINASE_DOM"/>
    <property type="match status" value="1"/>
</dbReference>
<evidence type="ECO:0000259" key="5">
    <source>
        <dbReference type="PROSITE" id="PS50011"/>
    </source>
</evidence>
<comment type="caution">
    <text evidence="7">The sequence shown here is derived from an EMBL/GenBank/DDBJ whole genome shotgun (WGS) entry which is preliminary data.</text>
</comment>
<feature type="binding site" evidence="3">
    <location>
        <position position="740"/>
    </location>
    <ligand>
        <name>Mg(2+)</name>
        <dbReference type="ChEBI" id="CHEBI:18420"/>
    </ligand>
</feature>
<dbReference type="InterPro" id="IPR008266">
    <property type="entry name" value="Tyr_kinase_AS"/>
</dbReference>
<keyword evidence="4" id="KW-0472">Membrane</keyword>
<dbReference type="RefSeq" id="XP_024355820.1">
    <property type="nucleotide sequence ID" value="XM_024489823.1"/>
</dbReference>
<dbReference type="KEGG" id="egl:EGR_00574"/>
<dbReference type="Proteomes" id="UP000019149">
    <property type="component" value="Unassembled WGS sequence"/>
</dbReference>
<keyword evidence="2" id="KW-0547">Nucleotide-binding</keyword>
<dbReference type="GO" id="GO:0004714">
    <property type="term" value="F:transmembrane receptor protein tyrosine kinase activity"/>
    <property type="evidence" value="ECO:0007669"/>
    <property type="project" value="TreeGrafter"/>
</dbReference>
<keyword evidence="4" id="KW-1133">Transmembrane helix</keyword>
<keyword evidence="4" id="KW-0812">Transmembrane</keyword>
<dbReference type="GO" id="GO:0043235">
    <property type="term" value="C:receptor complex"/>
    <property type="evidence" value="ECO:0007669"/>
    <property type="project" value="TreeGrafter"/>
</dbReference>
<keyword evidence="8" id="KW-1185">Reference proteome</keyword>
<keyword evidence="3" id="KW-0460">Magnesium</keyword>
<dbReference type="InterPro" id="IPR007110">
    <property type="entry name" value="Ig-like_dom"/>
</dbReference>
<dbReference type="SUPFAM" id="SSF56112">
    <property type="entry name" value="Protein kinase-like (PK-like)"/>
    <property type="match status" value="1"/>
</dbReference>
<name>W6VCK9_ECHGR</name>
<feature type="binding site" evidence="3">
    <location>
        <position position="727"/>
    </location>
    <ligand>
        <name>Mg(2+)</name>
        <dbReference type="ChEBI" id="CHEBI:18420"/>
    </ligand>
</feature>
<evidence type="ECO:0000256" key="2">
    <source>
        <dbReference type="PIRSR" id="PIRSR000615-2"/>
    </source>
</evidence>
<dbReference type="GO" id="GO:0005886">
    <property type="term" value="C:plasma membrane"/>
    <property type="evidence" value="ECO:0007669"/>
    <property type="project" value="TreeGrafter"/>
</dbReference>
<dbReference type="PROSITE" id="PS50835">
    <property type="entry name" value="IG_LIKE"/>
    <property type="match status" value="2"/>
</dbReference>
<dbReference type="InterPro" id="IPR011009">
    <property type="entry name" value="Kinase-like_dom_sf"/>
</dbReference>
<proteinExistence type="predicted"/>
<feature type="domain" description="Ig-like" evidence="6">
    <location>
        <begin position="63"/>
        <end position="144"/>
    </location>
</feature>
<dbReference type="InterPro" id="IPR001245">
    <property type="entry name" value="Ser-Thr/Tyr_kinase_cat_dom"/>
</dbReference>
<organism evidence="7 8">
    <name type="scientific">Echinococcus granulosus</name>
    <name type="common">Hydatid tapeworm</name>
    <dbReference type="NCBI Taxonomy" id="6210"/>
    <lineage>
        <taxon>Eukaryota</taxon>
        <taxon>Metazoa</taxon>
        <taxon>Spiralia</taxon>
        <taxon>Lophotrochozoa</taxon>
        <taxon>Platyhelminthes</taxon>
        <taxon>Cestoda</taxon>
        <taxon>Eucestoda</taxon>
        <taxon>Cyclophyllidea</taxon>
        <taxon>Taeniidae</taxon>
        <taxon>Echinococcus</taxon>
        <taxon>Echinococcus granulosus group</taxon>
    </lineage>
</organism>
<evidence type="ECO:0000256" key="3">
    <source>
        <dbReference type="PIRSR" id="PIRSR000615-3"/>
    </source>
</evidence>
<dbReference type="CTD" id="36336289"/>
<dbReference type="OrthoDB" id="26722at2759"/>
<dbReference type="GO" id="GO:0005524">
    <property type="term" value="F:ATP binding"/>
    <property type="evidence" value="ECO:0007669"/>
    <property type="project" value="UniProtKB-KW"/>
</dbReference>
<evidence type="ECO:0000256" key="4">
    <source>
        <dbReference type="SAM" id="Phobius"/>
    </source>
</evidence>
<keyword evidence="7" id="KW-0675">Receptor</keyword>
<dbReference type="AlphaFoldDB" id="W6VCK9"/>
<dbReference type="EMBL" id="APAU02000002">
    <property type="protein sequence ID" value="EUB64624.1"/>
    <property type="molecule type" value="Genomic_DNA"/>
</dbReference>
<keyword evidence="2" id="KW-0067">ATP-binding</keyword>
<accession>W6VCK9</accession>
<evidence type="ECO:0000313" key="8">
    <source>
        <dbReference type="Proteomes" id="UP000019149"/>
    </source>
</evidence>
<dbReference type="GeneID" id="36336289"/>
<dbReference type="GO" id="GO:0046872">
    <property type="term" value="F:metal ion binding"/>
    <property type="evidence" value="ECO:0007669"/>
    <property type="project" value="UniProtKB-KW"/>
</dbReference>
<dbReference type="PROSITE" id="PS00109">
    <property type="entry name" value="PROTEIN_KINASE_TYR"/>
    <property type="match status" value="1"/>
</dbReference>